<proteinExistence type="predicted"/>
<dbReference type="Proteomes" id="UP001470023">
    <property type="component" value="Unassembled WGS sequence"/>
</dbReference>
<gene>
    <name evidence="2" type="ORF">ABT272_43310</name>
</gene>
<evidence type="ECO:0000313" key="3">
    <source>
        <dbReference type="Proteomes" id="UP001470023"/>
    </source>
</evidence>
<sequence>MAGGARRNARVQVSTRLTWTLSARAVLGRVPRTRTRWGAPALTVRLPVSTALVRSVLAGMRSRPSLPRGPRGRRTRPR</sequence>
<feature type="region of interest" description="Disordered" evidence="1">
    <location>
        <begin position="59"/>
        <end position="78"/>
    </location>
</feature>
<organism evidence="2 3">
    <name type="scientific">Streptomyces sp. 900105245</name>
    <dbReference type="NCBI Taxonomy" id="3154379"/>
    <lineage>
        <taxon>Bacteria</taxon>
        <taxon>Bacillati</taxon>
        <taxon>Actinomycetota</taxon>
        <taxon>Actinomycetes</taxon>
        <taxon>Kitasatosporales</taxon>
        <taxon>Streptomycetaceae</taxon>
        <taxon>Streptomyces</taxon>
    </lineage>
</organism>
<name>A0ABV1UL01_9ACTN</name>
<accession>A0ABV1UL01</accession>
<evidence type="ECO:0000256" key="1">
    <source>
        <dbReference type="SAM" id="MobiDB-lite"/>
    </source>
</evidence>
<dbReference type="RefSeq" id="WP_263279477.1">
    <property type="nucleotide sequence ID" value="NZ_JBEOYA010000098.1"/>
</dbReference>
<evidence type="ECO:0000313" key="2">
    <source>
        <dbReference type="EMBL" id="MER6434413.1"/>
    </source>
</evidence>
<protein>
    <submittedName>
        <fullName evidence="2">Uncharacterized protein</fullName>
    </submittedName>
</protein>
<reference evidence="2 3" key="1">
    <citation type="submission" date="2024-06" db="EMBL/GenBank/DDBJ databases">
        <title>The Natural Products Discovery Center: Release of the First 8490 Sequenced Strains for Exploring Actinobacteria Biosynthetic Diversity.</title>
        <authorList>
            <person name="Kalkreuter E."/>
            <person name="Kautsar S.A."/>
            <person name="Yang D."/>
            <person name="Bader C.D."/>
            <person name="Teijaro C.N."/>
            <person name="Fluegel L."/>
            <person name="Davis C.M."/>
            <person name="Simpson J.R."/>
            <person name="Lauterbach L."/>
            <person name="Steele A.D."/>
            <person name="Gui C."/>
            <person name="Meng S."/>
            <person name="Li G."/>
            <person name="Viehrig K."/>
            <person name="Ye F."/>
            <person name="Su P."/>
            <person name="Kiefer A.F."/>
            <person name="Nichols A."/>
            <person name="Cepeda A.J."/>
            <person name="Yan W."/>
            <person name="Fan B."/>
            <person name="Jiang Y."/>
            <person name="Adhikari A."/>
            <person name="Zheng C.-J."/>
            <person name="Schuster L."/>
            <person name="Cowan T.M."/>
            <person name="Smanski M.J."/>
            <person name="Chevrette M.G."/>
            <person name="De Carvalho L.P.S."/>
            <person name="Shen B."/>
        </authorList>
    </citation>
    <scope>NUCLEOTIDE SEQUENCE [LARGE SCALE GENOMIC DNA]</scope>
    <source>
        <strain evidence="2 3">NPDC001166</strain>
    </source>
</reference>
<dbReference type="EMBL" id="JBEPAZ010000111">
    <property type="protein sequence ID" value="MER6434413.1"/>
    <property type="molecule type" value="Genomic_DNA"/>
</dbReference>
<keyword evidence="3" id="KW-1185">Reference proteome</keyword>
<comment type="caution">
    <text evidence="2">The sequence shown here is derived from an EMBL/GenBank/DDBJ whole genome shotgun (WGS) entry which is preliminary data.</text>
</comment>